<dbReference type="AlphaFoldDB" id="A0A6M2B8J6"/>
<accession>A0A6M2B8J6</accession>
<evidence type="ECO:0000313" key="3">
    <source>
        <dbReference type="Proteomes" id="UP000476696"/>
    </source>
</evidence>
<protein>
    <recommendedName>
        <fullName evidence="4">J domain-containing protein</fullName>
    </recommendedName>
</protein>
<feature type="transmembrane region" description="Helical" evidence="1">
    <location>
        <begin position="274"/>
        <end position="293"/>
    </location>
</feature>
<gene>
    <name evidence="2" type="ORF">GW579_17030</name>
</gene>
<evidence type="ECO:0000256" key="1">
    <source>
        <dbReference type="SAM" id="Phobius"/>
    </source>
</evidence>
<feature type="transmembrane region" description="Helical" evidence="1">
    <location>
        <begin position="367"/>
        <end position="387"/>
    </location>
</feature>
<sequence length="440" mass="50362">MNNPYIWSVLDIEPTDDLSIIKRAYARKLKTTRPDQDPEGYQRLREAFEQAKEYVDRPSKSDVVTEILNESPSFTLRMPVHIEPLKELTSGIGDALEQELEALRQVTAIIDVMMEDETEGLNLLKSVLSGELLQNLRLREVFSQELAAQLSEREGLYSALLIRVSEVMGWDIDHYQPGGIPAHRLAALYRQIENTGAKYYLAQLQNKYQKSALDRRRLRLLTVEGATLAWWARWMPDFLKPLYEELSHIRMHYPSLVPQLNSQLVKALDESRTAMSWGTLFLAGFWLLLTLLATREDPDKWRDRILLIAIIGVYTQGYSFLESVLRDRPRSLKVAQGGLSLLALLILVKMLLGFFDAFKPESGHLQILLTDYGVMSVVGFCVLWMMAPKAWKWYQAPLNAMIILVVFPWQLMKKSEGIVGIVSFVLLLAMYAFLIALGIR</sequence>
<evidence type="ECO:0000313" key="2">
    <source>
        <dbReference type="EMBL" id="NGX88784.1"/>
    </source>
</evidence>
<feature type="transmembrane region" description="Helical" evidence="1">
    <location>
        <begin position="305"/>
        <end position="325"/>
    </location>
</feature>
<keyword evidence="1" id="KW-0812">Transmembrane</keyword>
<feature type="transmembrane region" description="Helical" evidence="1">
    <location>
        <begin position="337"/>
        <end position="355"/>
    </location>
</feature>
<dbReference type="EMBL" id="JAADJS010000003">
    <property type="protein sequence ID" value="NGX88784.1"/>
    <property type="molecule type" value="Genomic_DNA"/>
</dbReference>
<keyword evidence="3" id="KW-1185">Reference proteome</keyword>
<proteinExistence type="predicted"/>
<comment type="caution">
    <text evidence="2">The sequence shown here is derived from an EMBL/GenBank/DDBJ whole genome shotgun (WGS) entry which is preliminary data.</text>
</comment>
<feature type="transmembrane region" description="Helical" evidence="1">
    <location>
        <begin position="418"/>
        <end position="439"/>
    </location>
</feature>
<keyword evidence="1" id="KW-0472">Membrane</keyword>
<organism evidence="2 3">
    <name type="scientific">Rahnella contaminans</name>
    <dbReference type="NCBI Taxonomy" id="2703882"/>
    <lineage>
        <taxon>Bacteria</taxon>
        <taxon>Pseudomonadati</taxon>
        <taxon>Pseudomonadota</taxon>
        <taxon>Gammaproteobacteria</taxon>
        <taxon>Enterobacterales</taxon>
        <taxon>Yersiniaceae</taxon>
        <taxon>Rahnella</taxon>
    </lineage>
</organism>
<dbReference type="Proteomes" id="UP000476696">
    <property type="component" value="Unassembled WGS sequence"/>
</dbReference>
<reference evidence="2 3" key="1">
    <citation type="submission" date="2020-03" db="EMBL/GenBank/DDBJ databases">
        <title>Rahnella aceri sp. nov., isoated from traditional Jeju Makgeolli.</title>
        <authorList>
            <person name="Kim I.S."/>
            <person name="Jeon D."/>
        </authorList>
    </citation>
    <scope>NUCLEOTIDE SEQUENCE [LARGE SCALE GENOMIC DNA]</scope>
    <source>
        <strain evidence="2 3">Lac-M11</strain>
    </source>
</reference>
<name>A0A6M2B8J6_9GAMM</name>
<keyword evidence="1" id="KW-1133">Transmembrane helix</keyword>
<evidence type="ECO:0008006" key="4">
    <source>
        <dbReference type="Google" id="ProtNLM"/>
    </source>
</evidence>